<dbReference type="InterPro" id="IPR022472">
    <property type="entry name" value="VPLPA-CTERM"/>
</dbReference>
<evidence type="ECO:0000313" key="2">
    <source>
        <dbReference type="EMBL" id="VAW01098.1"/>
    </source>
</evidence>
<dbReference type="AlphaFoldDB" id="A0A3B0S7W7"/>
<feature type="transmembrane region" description="Helical" evidence="1">
    <location>
        <begin position="12"/>
        <end position="31"/>
    </location>
</feature>
<reference evidence="2" key="1">
    <citation type="submission" date="2018-06" db="EMBL/GenBank/DDBJ databases">
        <authorList>
            <person name="Zhirakovskaya E."/>
        </authorList>
    </citation>
    <scope>NUCLEOTIDE SEQUENCE</scope>
</reference>
<keyword evidence="1" id="KW-0472">Membrane</keyword>
<organism evidence="2">
    <name type="scientific">hydrothermal vent metagenome</name>
    <dbReference type="NCBI Taxonomy" id="652676"/>
    <lineage>
        <taxon>unclassified sequences</taxon>
        <taxon>metagenomes</taxon>
        <taxon>ecological metagenomes</taxon>
    </lineage>
</organism>
<keyword evidence="1" id="KW-0812">Transmembrane</keyword>
<sequence>TAEYLIAEITEVPLPAAVWLFFSGIAGLGFAGRNKKKTA</sequence>
<feature type="non-terminal residue" evidence="2">
    <location>
        <position position="1"/>
    </location>
</feature>
<dbReference type="NCBIfam" id="TIGR03370">
    <property type="entry name" value="VPLPA-CTERM"/>
    <property type="match status" value="1"/>
</dbReference>
<keyword evidence="1" id="KW-1133">Transmembrane helix</keyword>
<name>A0A3B0S7W7_9ZZZZ</name>
<accession>A0A3B0S7W7</accession>
<evidence type="ECO:0000256" key="1">
    <source>
        <dbReference type="SAM" id="Phobius"/>
    </source>
</evidence>
<evidence type="ECO:0008006" key="3">
    <source>
        <dbReference type="Google" id="ProtNLM"/>
    </source>
</evidence>
<gene>
    <name evidence="2" type="ORF">MNBD_ALPHA05-359</name>
</gene>
<dbReference type="EMBL" id="UOEH01000326">
    <property type="protein sequence ID" value="VAW01098.1"/>
    <property type="molecule type" value="Genomic_DNA"/>
</dbReference>
<proteinExistence type="predicted"/>
<protein>
    <recommendedName>
        <fullName evidence="3">PEP-CTERM protein-sorting domain-containing protein</fullName>
    </recommendedName>
</protein>